<organism evidence="1 2">
    <name type="scientific">Shewanella piezotolerans (strain WP3 / JCM 13877)</name>
    <dbReference type="NCBI Taxonomy" id="225849"/>
    <lineage>
        <taxon>Bacteria</taxon>
        <taxon>Pseudomonadati</taxon>
        <taxon>Pseudomonadota</taxon>
        <taxon>Gammaproteobacteria</taxon>
        <taxon>Alteromonadales</taxon>
        <taxon>Shewanellaceae</taxon>
        <taxon>Shewanella</taxon>
    </lineage>
</organism>
<dbReference type="AlphaFoldDB" id="B8CK03"/>
<accession>B8CK03</accession>
<dbReference type="STRING" id="225849.swp_0899"/>
<gene>
    <name evidence="1" type="ordered locus">swp_0899</name>
</gene>
<sequence length="82" mass="9230">MHKASTFTAMRLLLQQLYGAFLSLNSMSSSQTAINALVFVTKLGKVSTAITSLQRFGKDSYVQSTQNQQKMLLQYESNNKYK</sequence>
<name>B8CK03_SHEPW</name>
<protein>
    <submittedName>
        <fullName evidence="1">Uncharacterized protein</fullName>
    </submittedName>
</protein>
<reference evidence="1 2" key="1">
    <citation type="journal article" date="2008" name="PLoS ONE">
        <title>Environmental adaptation: genomic analysis of the piezotolerant and psychrotolerant deep-sea iron reducing bacterium Shewanella piezotolerans WP3.</title>
        <authorList>
            <person name="Wang F."/>
            <person name="Wang J."/>
            <person name="Jian H."/>
            <person name="Zhang B."/>
            <person name="Li S."/>
            <person name="Wang F."/>
            <person name="Zeng X."/>
            <person name="Gao L."/>
            <person name="Bartlett D.H."/>
            <person name="Yu J."/>
            <person name="Hu S."/>
            <person name="Xiao X."/>
        </authorList>
    </citation>
    <scope>NUCLEOTIDE SEQUENCE [LARGE SCALE GENOMIC DNA]</scope>
    <source>
        <strain evidence="2">WP3 / JCM 13877</strain>
    </source>
</reference>
<dbReference type="Proteomes" id="UP000000753">
    <property type="component" value="Chromosome"/>
</dbReference>
<proteinExistence type="predicted"/>
<evidence type="ECO:0000313" key="1">
    <source>
        <dbReference type="EMBL" id="ACJ27706.1"/>
    </source>
</evidence>
<dbReference type="EMBL" id="CP000472">
    <property type="protein sequence ID" value="ACJ27706.1"/>
    <property type="molecule type" value="Genomic_DNA"/>
</dbReference>
<keyword evidence="2" id="KW-1185">Reference proteome</keyword>
<dbReference type="HOGENOM" id="CLU_2556399_0_0_6"/>
<evidence type="ECO:0000313" key="2">
    <source>
        <dbReference type="Proteomes" id="UP000000753"/>
    </source>
</evidence>
<dbReference type="KEGG" id="swp:swp_0899"/>